<gene>
    <name evidence="1" type="ORF">DW687_09470</name>
</gene>
<accession>A0A3E3DWW6</accession>
<protein>
    <submittedName>
        <fullName evidence="1">Uncharacterized protein</fullName>
    </submittedName>
</protein>
<dbReference type="RefSeq" id="WP_007050951.1">
    <property type="nucleotide sequence ID" value="NZ_CABKNJ010000001.1"/>
</dbReference>
<dbReference type="GeneID" id="98001218"/>
<dbReference type="AlphaFoldDB" id="A0A3E3DWW6"/>
<dbReference type="EMBL" id="QUSM01000005">
    <property type="protein sequence ID" value="RGD73576.1"/>
    <property type="molecule type" value="Genomic_DNA"/>
</dbReference>
<comment type="caution">
    <text evidence="1">The sequence shown here is derived from an EMBL/GenBank/DDBJ whole genome shotgun (WGS) entry which is preliminary data.</text>
</comment>
<name>A0A3E3DWW6_9FIRM</name>
<dbReference type="Proteomes" id="UP000261212">
    <property type="component" value="Unassembled WGS sequence"/>
</dbReference>
<sequence>MDKKYLIQKSNLHSFYSEEIPPNGRIFTLKIKDLNNGYPKGIIHNLFFLDPYTFLGFDDAILKINQMMDVLNNPQSFTKLRTFFDKEYKHTKKFYDKWLSEGKEKNNYTQYWDPKSLKPNKKDIIVFYINVIYRRNSSWQGEVIWKGHKKVPFRSVLELLNLIRSAILNDKYSADLKEQY</sequence>
<reference evidence="1 2" key="1">
    <citation type="submission" date="2018-08" db="EMBL/GenBank/DDBJ databases">
        <title>A genome reference for cultivated species of the human gut microbiota.</title>
        <authorList>
            <person name="Zou Y."/>
            <person name="Xue W."/>
            <person name="Luo G."/>
        </authorList>
    </citation>
    <scope>NUCLEOTIDE SEQUENCE [LARGE SCALE GENOMIC DNA]</scope>
    <source>
        <strain evidence="1 2">AM25-6</strain>
    </source>
</reference>
<evidence type="ECO:0000313" key="2">
    <source>
        <dbReference type="Proteomes" id="UP000261212"/>
    </source>
</evidence>
<organism evidence="1 2">
    <name type="scientific">Anaerofustis stercorihominis</name>
    <dbReference type="NCBI Taxonomy" id="214853"/>
    <lineage>
        <taxon>Bacteria</taxon>
        <taxon>Bacillati</taxon>
        <taxon>Bacillota</taxon>
        <taxon>Clostridia</taxon>
        <taxon>Eubacteriales</taxon>
        <taxon>Eubacteriaceae</taxon>
        <taxon>Anaerofustis</taxon>
    </lineage>
</organism>
<proteinExistence type="predicted"/>
<evidence type="ECO:0000313" key="1">
    <source>
        <dbReference type="EMBL" id="RGD73576.1"/>
    </source>
</evidence>